<dbReference type="InterPro" id="IPR051783">
    <property type="entry name" value="NAD(P)-dependent_oxidoreduct"/>
</dbReference>
<dbReference type="GO" id="GO:0005737">
    <property type="term" value="C:cytoplasm"/>
    <property type="evidence" value="ECO:0007669"/>
    <property type="project" value="TreeGrafter"/>
</dbReference>
<organism evidence="1 2">
    <name type="scientific">Cognaticolwellia beringensis</name>
    <dbReference type="NCBI Taxonomy" id="1967665"/>
    <lineage>
        <taxon>Bacteria</taxon>
        <taxon>Pseudomonadati</taxon>
        <taxon>Pseudomonadota</taxon>
        <taxon>Gammaproteobacteria</taxon>
        <taxon>Alteromonadales</taxon>
        <taxon>Colwelliaceae</taxon>
        <taxon>Cognaticolwellia</taxon>
    </lineage>
</organism>
<name>A0A222G9Q8_9GAMM</name>
<dbReference type="GO" id="GO:0004029">
    <property type="term" value="F:aldehyde dehydrogenase (NAD+) activity"/>
    <property type="evidence" value="ECO:0007669"/>
    <property type="project" value="TreeGrafter"/>
</dbReference>
<protein>
    <submittedName>
        <fullName evidence="1">Uncharacterized protein</fullName>
    </submittedName>
</protein>
<evidence type="ECO:0000313" key="1">
    <source>
        <dbReference type="EMBL" id="ASP48104.1"/>
    </source>
</evidence>
<sequence>MSVSIIGCGWLGQALAQRLLASNIDIMASYQSPQTGERLSALDIPATQLSLPLVDDVLSINHLDNTLGVDPRLFQQNVLIIAIPPQLKKGRLDYPLKVQQLVHLAELGKTQHIILLNSTAIYNGLVGRVDETNELDLTAEKVGSLLAAEHAVKNFSKRVHILRLAGLVGPNRHPGKFLQAKRIFENASAAVNLVHQTDVVNILEKLIHLNSAQSKQNIYNVVSHTDSSRQRYYQVAAQALSLPVPKFAVEQQQSFGKKIIGETLRRELSYDYVHDDLLFWLKDVNHVLGNT</sequence>
<dbReference type="Proteomes" id="UP000202259">
    <property type="component" value="Chromosome"/>
</dbReference>
<keyword evidence="2" id="KW-1185">Reference proteome</keyword>
<proteinExistence type="predicted"/>
<dbReference type="AlphaFoldDB" id="A0A222G9Q8"/>
<dbReference type="OrthoDB" id="751203at2"/>
<dbReference type="KEGG" id="cber:B5D82_10235"/>
<dbReference type="Gene3D" id="3.40.50.720">
    <property type="entry name" value="NAD(P)-binding Rossmann-like Domain"/>
    <property type="match status" value="1"/>
</dbReference>
<accession>A0A222G9Q8</accession>
<dbReference type="EMBL" id="CP020465">
    <property type="protein sequence ID" value="ASP48104.1"/>
    <property type="molecule type" value="Genomic_DNA"/>
</dbReference>
<dbReference type="PANTHER" id="PTHR48079">
    <property type="entry name" value="PROTEIN YEEZ"/>
    <property type="match status" value="1"/>
</dbReference>
<dbReference type="RefSeq" id="WP_081151303.1">
    <property type="nucleotide sequence ID" value="NZ_CP020465.1"/>
</dbReference>
<reference evidence="1 2" key="1">
    <citation type="submission" date="2017-08" db="EMBL/GenBank/DDBJ databases">
        <title>Complete genome of Colwellia sp. NB097-1, a psychrophile bacterium ioslated from Bering Sea.</title>
        <authorList>
            <person name="Chen X."/>
        </authorList>
    </citation>
    <scope>NUCLEOTIDE SEQUENCE [LARGE SCALE GENOMIC DNA]</scope>
    <source>
        <strain evidence="1 2">NB097-1</strain>
    </source>
</reference>
<dbReference type="InterPro" id="IPR036291">
    <property type="entry name" value="NAD(P)-bd_dom_sf"/>
</dbReference>
<dbReference type="SUPFAM" id="SSF51735">
    <property type="entry name" value="NAD(P)-binding Rossmann-fold domains"/>
    <property type="match status" value="1"/>
</dbReference>
<gene>
    <name evidence="1" type="ORF">B5D82_10235</name>
</gene>
<evidence type="ECO:0000313" key="2">
    <source>
        <dbReference type="Proteomes" id="UP000202259"/>
    </source>
</evidence>
<dbReference type="PANTHER" id="PTHR48079:SF6">
    <property type="entry name" value="NAD(P)-BINDING DOMAIN-CONTAINING PROTEIN-RELATED"/>
    <property type="match status" value="1"/>
</dbReference>